<keyword evidence="1" id="KW-0238">DNA-binding</keyword>
<feature type="domain" description="Resolvase/invertase-type recombinase catalytic" evidence="3">
    <location>
        <begin position="1"/>
        <end position="88"/>
    </location>
</feature>
<dbReference type="Proteomes" id="UP000019141">
    <property type="component" value="Unassembled WGS sequence"/>
</dbReference>
<evidence type="ECO:0000313" key="5">
    <source>
        <dbReference type="Proteomes" id="UP000019141"/>
    </source>
</evidence>
<accession>W4LZX7</accession>
<keyword evidence="4" id="KW-0614">Plasmid</keyword>
<dbReference type="GO" id="GO:0000150">
    <property type="term" value="F:DNA strand exchange activity"/>
    <property type="evidence" value="ECO:0007669"/>
    <property type="project" value="InterPro"/>
</dbReference>
<dbReference type="HOGENOM" id="CLU_010686_8_1_7"/>
<dbReference type="PROSITE" id="PS51736">
    <property type="entry name" value="RECOMBINASES_3"/>
    <property type="match status" value="1"/>
</dbReference>
<keyword evidence="5" id="KW-1185">Reference proteome</keyword>
<organism evidence="4 5">
    <name type="scientific">Entotheonella factor</name>
    <dbReference type="NCBI Taxonomy" id="1429438"/>
    <lineage>
        <taxon>Bacteria</taxon>
        <taxon>Pseudomonadati</taxon>
        <taxon>Nitrospinota/Tectimicrobiota group</taxon>
        <taxon>Candidatus Tectimicrobiota</taxon>
        <taxon>Candidatus Entotheonellia</taxon>
        <taxon>Candidatus Entotheonellales</taxon>
        <taxon>Candidatus Entotheonellaceae</taxon>
        <taxon>Candidatus Entotheonella</taxon>
    </lineage>
</organism>
<dbReference type="CDD" id="cd03768">
    <property type="entry name" value="SR_ResInv"/>
    <property type="match status" value="1"/>
</dbReference>
<dbReference type="InterPro" id="IPR006119">
    <property type="entry name" value="Resolv_N"/>
</dbReference>
<dbReference type="AlphaFoldDB" id="W4LZX7"/>
<dbReference type="PATRIC" id="fig|1429438.4.peg.94"/>
<dbReference type="PANTHER" id="PTHR30461">
    <property type="entry name" value="DNA-INVERTASE FROM LAMBDOID PROPHAGE"/>
    <property type="match status" value="1"/>
</dbReference>
<dbReference type="PANTHER" id="PTHR30461:SF2">
    <property type="entry name" value="SERINE RECOMBINASE PINE-RELATED"/>
    <property type="match status" value="1"/>
</dbReference>
<evidence type="ECO:0000259" key="3">
    <source>
        <dbReference type="PROSITE" id="PS51736"/>
    </source>
</evidence>
<comment type="caution">
    <text evidence="4">The sequence shown here is derived from an EMBL/GenBank/DDBJ whole genome shotgun (WGS) entry which is preliminary data.</text>
</comment>
<keyword evidence="2" id="KW-0233">DNA recombination</keyword>
<protein>
    <recommendedName>
        <fullName evidence="3">Resolvase/invertase-type recombinase catalytic domain-containing protein</fullName>
    </recommendedName>
</protein>
<proteinExistence type="predicted"/>
<evidence type="ECO:0000256" key="1">
    <source>
        <dbReference type="ARBA" id="ARBA00023125"/>
    </source>
</evidence>
<geneLocation type="plasmid" evidence="4">
    <name>pTSY</name>
</geneLocation>
<dbReference type="Pfam" id="PF00239">
    <property type="entry name" value="Resolvase"/>
    <property type="match status" value="1"/>
</dbReference>
<dbReference type="InterPro" id="IPR036162">
    <property type="entry name" value="Resolvase-like_N_sf"/>
</dbReference>
<name>W4LZX7_ENTF1</name>
<dbReference type="EMBL" id="AZHW01000018">
    <property type="protein sequence ID" value="ETX03649.1"/>
    <property type="molecule type" value="Genomic_DNA"/>
</dbReference>
<reference evidence="4 5" key="1">
    <citation type="journal article" date="2014" name="Nature">
        <title>An environmental bacterial taxon with a large and distinct metabolic repertoire.</title>
        <authorList>
            <person name="Wilson M.C."/>
            <person name="Mori T."/>
            <person name="Ruckert C."/>
            <person name="Uria A.R."/>
            <person name="Helf M.J."/>
            <person name="Takada K."/>
            <person name="Gernert C."/>
            <person name="Steffens U.A."/>
            <person name="Heycke N."/>
            <person name="Schmitt S."/>
            <person name="Rinke C."/>
            <person name="Helfrich E.J."/>
            <person name="Brachmann A.O."/>
            <person name="Gurgui C."/>
            <person name="Wakimoto T."/>
            <person name="Kracht M."/>
            <person name="Crusemann M."/>
            <person name="Hentschel U."/>
            <person name="Abe I."/>
            <person name="Matsunaga S."/>
            <person name="Kalinowski J."/>
            <person name="Takeyama H."/>
            <person name="Piel J."/>
        </authorList>
    </citation>
    <scope>NUCLEOTIDE SEQUENCE [LARGE SCALE GENOMIC DNA]</scope>
    <source>
        <strain evidence="5">TSY1</strain>
        <plasmid evidence="4">pTSY</plasmid>
    </source>
</reference>
<dbReference type="SUPFAM" id="SSF53041">
    <property type="entry name" value="Resolvase-like"/>
    <property type="match status" value="1"/>
</dbReference>
<sequence>MRAARNHEFDCVLVWKFDRFARSVTHLLRALEEFNHLGIRFISVQDQIDTQSPMGRAMFTIIGAMAELESSLISERVKAGMEAARARGKRFGRPVTPPSVVTRIEERARTTDLSIRQIHREFASRVSRSLVGNIVKRVRNPS</sequence>
<dbReference type="InterPro" id="IPR050639">
    <property type="entry name" value="SSR_resolvase"/>
</dbReference>
<evidence type="ECO:0000256" key="2">
    <source>
        <dbReference type="ARBA" id="ARBA00023172"/>
    </source>
</evidence>
<dbReference type="GO" id="GO:0003677">
    <property type="term" value="F:DNA binding"/>
    <property type="evidence" value="ECO:0007669"/>
    <property type="project" value="UniProtKB-KW"/>
</dbReference>
<gene>
    <name evidence="4" type="ORF">ETSY1_46590</name>
</gene>
<dbReference type="SMART" id="SM00857">
    <property type="entry name" value="Resolvase"/>
    <property type="match status" value="1"/>
</dbReference>
<evidence type="ECO:0000313" key="4">
    <source>
        <dbReference type="EMBL" id="ETX03649.1"/>
    </source>
</evidence>
<dbReference type="Gene3D" id="3.40.50.1390">
    <property type="entry name" value="Resolvase, N-terminal catalytic domain"/>
    <property type="match status" value="1"/>
</dbReference>